<comment type="caution">
    <text evidence="1">The sequence shown here is derived from an EMBL/GenBank/DDBJ whole genome shotgun (WGS) entry which is preliminary data.</text>
</comment>
<organism evidence="1 2">
    <name type="scientific">Candidatus Mailhella merdigallinarum</name>
    <dbReference type="NCBI Taxonomy" id="2838658"/>
    <lineage>
        <taxon>Bacteria</taxon>
        <taxon>Pseudomonadati</taxon>
        <taxon>Thermodesulfobacteriota</taxon>
        <taxon>Desulfovibrionia</taxon>
        <taxon>Desulfovibrionales</taxon>
        <taxon>Desulfovibrionaceae</taxon>
        <taxon>Mailhella</taxon>
    </lineage>
</organism>
<dbReference type="Proteomes" id="UP000824225">
    <property type="component" value="Unassembled WGS sequence"/>
</dbReference>
<reference evidence="1" key="2">
    <citation type="submission" date="2021-04" db="EMBL/GenBank/DDBJ databases">
        <authorList>
            <person name="Gilroy R."/>
        </authorList>
    </citation>
    <scope>NUCLEOTIDE SEQUENCE</scope>
    <source>
        <strain evidence="1">CHK186-16707</strain>
    </source>
</reference>
<proteinExistence type="predicted"/>
<evidence type="ECO:0000313" key="2">
    <source>
        <dbReference type="Proteomes" id="UP000824225"/>
    </source>
</evidence>
<dbReference type="AlphaFoldDB" id="A0A9D2HFY5"/>
<gene>
    <name evidence="1" type="ORF">H9962_09780</name>
</gene>
<accession>A0A9D2HFY5</accession>
<evidence type="ECO:0000313" key="1">
    <source>
        <dbReference type="EMBL" id="HJA09456.1"/>
    </source>
</evidence>
<protein>
    <submittedName>
        <fullName evidence="1">DUF3795 domain-containing protein</fullName>
    </submittedName>
</protein>
<dbReference type="InterPro" id="IPR024227">
    <property type="entry name" value="DUF3795"/>
</dbReference>
<sequence length="114" mass="12334">METLVAACGLVCSKCEAFIGTRAGDAELIRQTAEEWSRKYGVPVPPEAVWCSGCMTEGGPKCAHCSQGCEVRRCVLDKKYCTCADCVEYPCAKTAFTVSEVPATRALLEALKKF</sequence>
<name>A0A9D2HFY5_9BACT</name>
<dbReference type="EMBL" id="DXAN01000032">
    <property type="protein sequence ID" value="HJA09456.1"/>
    <property type="molecule type" value="Genomic_DNA"/>
</dbReference>
<dbReference type="Pfam" id="PF12675">
    <property type="entry name" value="DUF3795"/>
    <property type="match status" value="1"/>
</dbReference>
<reference evidence="1" key="1">
    <citation type="journal article" date="2021" name="PeerJ">
        <title>Extensive microbial diversity within the chicken gut microbiome revealed by metagenomics and culture.</title>
        <authorList>
            <person name="Gilroy R."/>
            <person name="Ravi A."/>
            <person name="Getino M."/>
            <person name="Pursley I."/>
            <person name="Horton D.L."/>
            <person name="Alikhan N.F."/>
            <person name="Baker D."/>
            <person name="Gharbi K."/>
            <person name="Hall N."/>
            <person name="Watson M."/>
            <person name="Adriaenssens E.M."/>
            <person name="Foster-Nyarko E."/>
            <person name="Jarju S."/>
            <person name="Secka A."/>
            <person name="Antonio M."/>
            <person name="Oren A."/>
            <person name="Chaudhuri R.R."/>
            <person name="La Ragione R."/>
            <person name="Hildebrand F."/>
            <person name="Pallen M.J."/>
        </authorList>
    </citation>
    <scope>NUCLEOTIDE SEQUENCE</scope>
    <source>
        <strain evidence="1">CHK186-16707</strain>
    </source>
</reference>